<dbReference type="InterPro" id="IPR054156">
    <property type="entry name" value="YxaF_TetR_C"/>
</dbReference>
<keyword evidence="1" id="KW-0805">Transcription regulation</keyword>
<dbReference type="PANTHER" id="PTHR47506:SF3">
    <property type="entry name" value="HTH-TYPE TRANSCRIPTIONAL REGULATOR LMRA"/>
    <property type="match status" value="1"/>
</dbReference>
<reference evidence="6" key="1">
    <citation type="submission" date="2022-06" db="EMBL/GenBank/DDBJ databases">
        <title>Genomic Encyclopedia of Archaeal and Bacterial Type Strains, Phase II (KMG-II): from individual species to whole genera.</title>
        <authorList>
            <person name="Goeker M."/>
        </authorList>
    </citation>
    <scope>NUCLEOTIDE SEQUENCE</scope>
    <source>
        <strain evidence="6">DSM 43935</strain>
    </source>
</reference>
<evidence type="ECO:0000256" key="1">
    <source>
        <dbReference type="ARBA" id="ARBA00023015"/>
    </source>
</evidence>
<dbReference type="Pfam" id="PF21993">
    <property type="entry name" value="TetR_C_13_2"/>
    <property type="match status" value="1"/>
</dbReference>
<feature type="DNA-binding region" description="H-T-H motif" evidence="4">
    <location>
        <begin position="24"/>
        <end position="43"/>
    </location>
</feature>
<dbReference type="InterPro" id="IPR036271">
    <property type="entry name" value="Tet_transcr_reg_TetR-rel_C_sf"/>
</dbReference>
<evidence type="ECO:0000256" key="3">
    <source>
        <dbReference type="ARBA" id="ARBA00023163"/>
    </source>
</evidence>
<dbReference type="Gene3D" id="1.10.357.10">
    <property type="entry name" value="Tetracycline Repressor, domain 2"/>
    <property type="match status" value="1"/>
</dbReference>
<evidence type="ECO:0000313" key="6">
    <source>
        <dbReference type="EMBL" id="MCP2166074.1"/>
    </source>
</evidence>
<dbReference type="Pfam" id="PF00440">
    <property type="entry name" value="TetR_N"/>
    <property type="match status" value="1"/>
</dbReference>
<dbReference type="PANTHER" id="PTHR47506">
    <property type="entry name" value="TRANSCRIPTIONAL REGULATORY PROTEIN"/>
    <property type="match status" value="1"/>
</dbReference>
<comment type="caution">
    <text evidence="6">The sequence shown here is derived from an EMBL/GenBank/DDBJ whole genome shotgun (WGS) entry which is preliminary data.</text>
</comment>
<dbReference type="PROSITE" id="PS50977">
    <property type="entry name" value="HTH_TETR_2"/>
    <property type="match status" value="1"/>
</dbReference>
<accession>A0AAE3GEW4</accession>
<dbReference type="RefSeq" id="WP_253771582.1">
    <property type="nucleotide sequence ID" value="NZ_JAMTCK010000006.1"/>
</dbReference>
<organism evidence="6 7">
    <name type="scientific">Goodfellowiella coeruleoviolacea</name>
    <dbReference type="NCBI Taxonomy" id="334858"/>
    <lineage>
        <taxon>Bacteria</taxon>
        <taxon>Bacillati</taxon>
        <taxon>Actinomycetota</taxon>
        <taxon>Actinomycetes</taxon>
        <taxon>Pseudonocardiales</taxon>
        <taxon>Pseudonocardiaceae</taxon>
        <taxon>Goodfellowiella</taxon>
    </lineage>
</organism>
<keyword evidence="7" id="KW-1185">Reference proteome</keyword>
<name>A0AAE3GEW4_9PSEU</name>
<sequence>MGTRDRIVQVASRLLQRQGYEGTPIKQIATQAKATLGSVYHFFPGGKQEVAAAAIRHGDQEFAELLHTGLNSTDDLADALVAVTRLLAEALRESDWIDGCPVTTTALETVGQQSDIQQACAEALRHWQDLVADRFRRGGITEPDATELAGTVVNTLEGAEMAAQVTRSETPLLVAGKHLARLVSSYPGARHRHG</sequence>
<evidence type="ECO:0000256" key="2">
    <source>
        <dbReference type="ARBA" id="ARBA00023125"/>
    </source>
</evidence>
<dbReference type="InterPro" id="IPR009057">
    <property type="entry name" value="Homeodomain-like_sf"/>
</dbReference>
<dbReference type="Proteomes" id="UP001206128">
    <property type="component" value="Unassembled WGS sequence"/>
</dbReference>
<evidence type="ECO:0000259" key="5">
    <source>
        <dbReference type="PROSITE" id="PS50977"/>
    </source>
</evidence>
<gene>
    <name evidence="6" type="ORF">LX83_002933</name>
</gene>
<dbReference type="SUPFAM" id="SSF46689">
    <property type="entry name" value="Homeodomain-like"/>
    <property type="match status" value="1"/>
</dbReference>
<evidence type="ECO:0000313" key="7">
    <source>
        <dbReference type="Proteomes" id="UP001206128"/>
    </source>
</evidence>
<protein>
    <submittedName>
        <fullName evidence="6">Transcriptional regulator, TetR family</fullName>
    </submittedName>
</protein>
<dbReference type="SUPFAM" id="SSF48498">
    <property type="entry name" value="Tetracyclin repressor-like, C-terminal domain"/>
    <property type="match status" value="1"/>
</dbReference>
<dbReference type="GO" id="GO:0003677">
    <property type="term" value="F:DNA binding"/>
    <property type="evidence" value="ECO:0007669"/>
    <property type="project" value="UniProtKB-UniRule"/>
</dbReference>
<dbReference type="EMBL" id="JAMTCK010000006">
    <property type="protein sequence ID" value="MCP2166074.1"/>
    <property type="molecule type" value="Genomic_DNA"/>
</dbReference>
<feature type="domain" description="HTH tetR-type" evidence="5">
    <location>
        <begin position="1"/>
        <end position="61"/>
    </location>
</feature>
<dbReference type="AlphaFoldDB" id="A0AAE3GEW4"/>
<keyword evidence="3" id="KW-0804">Transcription</keyword>
<proteinExistence type="predicted"/>
<evidence type="ECO:0000256" key="4">
    <source>
        <dbReference type="PROSITE-ProRule" id="PRU00335"/>
    </source>
</evidence>
<dbReference type="InterPro" id="IPR001647">
    <property type="entry name" value="HTH_TetR"/>
</dbReference>
<keyword evidence="2 4" id="KW-0238">DNA-binding</keyword>